<feature type="region of interest" description="Disordered" evidence="1">
    <location>
        <begin position="192"/>
        <end position="222"/>
    </location>
</feature>
<feature type="transmembrane region" description="Helical" evidence="2">
    <location>
        <begin position="121"/>
        <end position="142"/>
    </location>
</feature>
<evidence type="ECO:0000256" key="1">
    <source>
        <dbReference type="SAM" id="MobiDB-lite"/>
    </source>
</evidence>
<feature type="compositionally biased region" description="Polar residues" evidence="1">
    <location>
        <begin position="209"/>
        <end position="222"/>
    </location>
</feature>
<accession>A0ABT4ZR75</accession>
<feature type="region of interest" description="Disordered" evidence="1">
    <location>
        <begin position="275"/>
        <end position="294"/>
    </location>
</feature>
<keyword evidence="2" id="KW-0472">Membrane</keyword>
<sequence length="420" mass="44862">MSMITEASTHLMISEALEDLLPSEALSIETYAEGLIDELFTDIDNILDCGRKRPAKTIRTEYVPHKQTVAVKMQEVVLTQTVHRATKAIAPIQKPQPSTLVLNPPSVTAIRKRNQKHSGGLGNLLVLGLTLSVAMVGSVYLAQPTLFTNITAQFTPHIPPTDQVKSPVPVQPDPHGELVNYMLQALAVIDQQGSSNDQTPAKSGLRDVNPQQTNALPLPSNQPIGTLPLPVAANNAPPAPSRVTNVVERIYVHVPVYQAPPAIRPLPEVSPMSAQVSPPGFVKDSPSNVQQATKPLTAKNSPTTVKRADASKLPATAPPKLPAAIATASLPKPETLPTTPTTTPTTTQQVYLPAYSAELEGLLELGSKSAALFKIDGVTRRINLGENIGATGWTLVDVSNGEAIIRRNGEVRSIYTGQKL</sequence>
<gene>
    <name evidence="3" type="ORF">PN497_11155</name>
</gene>
<evidence type="ECO:0000256" key="2">
    <source>
        <dbReference type="SAM" id="Phobius"/>
    </source>
</evidence>
<organism evidence="3 4">
    <name type="scientific">Sphaerospermopsis kisseleviana CS-549</name>
    <dbReference type="NCBI Taxonomy" id="3021783"/>
    <lineage>
        <taxon>Bacteria</taxon>
        <taxon>Bacillati</taxon>
        <taxon>Cyanobacteriota</taxon>
        <taxon>Cyanophyceae</taxon>
        <taxon>Nostocales</taxon>
        <taxon>Aphanizomenonaceae</taxon>
        <taxon>Sphaerospermopsis</taxon>
        <taxon>Sphaerospermopsis kisseleviana</taxon>
    </lineage>
</organism>
<proteinExistence type="predicted"/>
<feature type="compositionally biased region" description="Polar residues" evidence="1">
    <location>
        <begin position="285"/>
        <end position="294"/>
    </location>
</feature>
<protein>
    <recommendedName>
        <fullName evidence="5">Type II secretion system protein GspC N-terminal domain-containing protein</fullName>
    </recommendedName>
</protein>
<evidence type="ECO:0000313" key="3">
    <source>
        <dbReference type="EMBL" id="MDB9441914.1"/>
    </source>
</evidence>
<keyword evidence="4" id="KW-1185">Reference proteome</keyword>
<evidence type="ECO:0000313" key="4">
    <source>
        <dbReference type="Proteomes" id="UP001211711"/>
    </source>
</evidence>
<evidence type="ECO:0008006" key="5">
    <source>
        <dbReference type="Google" id="ProtNLM"/>
    </source>
</evidence>
<comment type="caution">
    <text evidence="3">The sequence shown here is derived from an EMBL/GenBank/DDBJ whole genome shotgun (WGS) entry which is preliminary data.</text>
</comment>
<dbReference type="Proteomes" id="UP001211711">
    <property type="component" value="Unassembled WGS sequence"/>
</dbReference>
<reference evidence="3 4" key="1">
    <citation type="submission" date="2023-01" db="EMBL/GenBank/DDBJ databases">
        <title>Genomes from the Australian National Cyanobacteria Reference Collection.</title>
        <authorList>
            <person name="Willis A."/>
            <person name="Lee E.M.F."/>
        </authorList>
    </citation>
    <scope>NUCLEOTIDE SEQUENCE [LARGE SCALE GENOMIC DNA]</scope>
    <source>
        <strain evidence="3 4">CS-549</strain>
    </source>
</reference>
<feature type="compositionally biased region" description="Polar residues" evidence="1">
    <location>
        <begin position="192"/>
        <end position="201"/>
    </location>
</feature>
<keyword evidence="2" id="KW-1133">Transmembrane helix</keyword>
<name>A0ABT4ZR75_9CYAN</name>
<dbReference type="EMBL" id="JAQMTI010000131">
    <property type="protein sequence ID" value="MDB9441914.1"/>
    <property type="molecule type" value="Genomic_DNA"/>
</dbReference>
<keyword evidence="2" id="KW-0812">Transmembrane</keyword>
<dbReference type="RefSeq" id="WP_272110138.1">
    <property type="nucleotide sequence ID" value="NZ_JAQMTI010000131.1"/>
</dbReference>